<name>Q6BX75_DEBHA</name>
<accession>Q6BX75</accession>
<dbReference type="InterPro" id="IPR037470">
    <property type="entry name" value="IVY1"/>
</dbReference>
<dbReference type="PANTHER" id="PTHR38407">
    <property type="entry name" value="PROTEIN IVY1"/>
    <property type="match status" value="1"/>
</dbReference>
<keyword evidence="1" id="KW-0175">Coiled coil</keyword>
<dbReference type="GO" id="GO:0005543">
    <property type="term" value="F:phospholipid binding"/>
    <property type="evidence" value="ECO:0007669"/>
    <property type="project" value="InterPro"/>
</dbReference>
<organism evidence="3 4">
    <name type="scientific">Debaryomyces hansenii (strain ATCC 36239 / CBS 767 / BCRC 21394 / JCM 1990 / NBRC 0083 / IGC 2968)</name>
    <name type="common">Yeast</name>
    <name type="synonym">Torulaspora hansenii</name>
    <dbReference type="NCBI Taxonomy" id="284592"/>
    <lineage>
        <taxon>Eukaryota</taxon>
        <taxon>Fungi</taxon>
        <taxon>Dikarya</taxon>
        <taxon>Ascomycota</taxon>
        <taxon>Saccharomycotina</taxon>
        <taxon>Pichiomycetes</taxon>
        <taxon>Debaryomycetaceae</taxon>
        <taxon>Debaryomyces</taxon>
    </lineage>
</organism>
<dbReference type="Proteomes" id="UP000000599">
    <property type="component" value="Chromosome B"/>
</dbReference>
<sequence length="459" mass="51463">MPSQQDTVRKNSDDLNLNGQNNSKYNFTKSSNKPPEHLSEFYSFMSNSSNIPTSPGREPTGGSYDYSQRINREPSLNTFTSFSPSVSDLSNILTSQDFQHTTEKYSNIIDKAEKLRLSLANVCEAANEFGHALEDSINECPKVNNSKNVSNGIMNAGGLQHIIAANQNILSSLIFSSFEKPLRKELINLQEEYNSNYKFYQQEVKSKSKLLKEKEVENVKLSKSKTRNLNTYKINLLSLTNQIDDIDRLKYEYYHEINSMIENFNRDHLLIRTGSLVRAQLEIYEGIAKKGWSGGGLDELLAISPDLFGTDYTDEEDEQLEDEVHGKGDENVSHERRSIQRGKGGSLSGADSSSQIDDTDNTIELSKRSHSALNSVRSNTEVSNKSAHELEDDCRQSSSKLENNNKGIGECSQDESFSLPAINYSNTVLNQTAKLSDSNSTKENDISIDNNNILNELDD</sequence>
<feature type="compositionally biased region" description="Polar residues" evidence="2">
    <location>
        <begin position="44"/>
        <end position="53"/>
    </location>
</feature>
<dbReference type="GO" id="GO:0042144">
    <property type="term" value="P:vacuole fusion, non-autophagic"/>
    <property type="evidence" value="ECO:0007669"/>
    <property type="project" value="InterPro"/>
</dbReference>
<gene>
    <name evidence="3" type="ordered locus">DEHA2B05368g</name>
</gene>
<dbReference type="STRING" id="284592.Q6BX75"/>
<evidence type="ECO:0000313" key="4">
    <source>
        <dbReference type="Proteomes" id="UP000000599"/>
    </source>
</evidence>
<dbReference type="SUPFAM" id="SSF103657">
    <property type="entry name" value="BAR/IMD domain-like"/>
    <property type="match status" value="1"/>
</dbReference>
<keyword evidence="4" id="KW-1185">Reference proteome</keyword>
<dbReference type="RefSeq" id="XP_457194.2">
    <property type="nucleotide sequence ID" value="XM_457194.1"/>
</dbReference>
<evidence type="ECO:0000256" key="1">
    <source>
        <dbReference type="SAM" id="Coils"/>
    </source>
</evidence>
<feature type="region of interest" description="Disordered" evidence="2">
    <location>
        <begin position="316"/>
        <end position="411"/>
    </location>
</feature>
<feature type="region of interest" description="Disordered" evidence="2">
    <location>
        <begin position="1"/>
        <end position="67"/>
    </location>
</feature>
<dbReference type="GO" id="GO:0000329">
    <property type="term" value="C:fungal-type vacuole membrane"/>
    <property type="evidence" value="ECO:0007669"/>
    <property type="project" value="InterPro"/>
</dbReference>
<dbReference type="GeneID" id="2913736"/>
<feature type="compositionally biased region" description="Basic and acidic residues" evidence="2">
    <location>
        <begin position="322"/>
        <end position="338"/>
    </location>
</feature>
<dbReference type="EMBL" id="CR382134">
    <property type="protein sequence ID" value="CAG85189.2"/>
    <property type="molecule type" value="Genomic_DNA"/>
</dbReference>
<dbReference type="InterPro" id="IPR027267">
    <property type="entry name" value="AH/BAR_dom_sf"/>
</dbReference>
<dbReference type="HOGENOM" id="CLU_034174_0_0_1"/>
<dbReference type="AlphaFoldDB" id="Q6BX75"/>
<feature type="compositionally biased region" description="Polar residues" evidence="2">
    <location>
        <begin position="14"/>
        <end position="33"/>
    </location>
</feature>
<proteinExistence type="predicted"/>
<feature type="compositionally biased region" description="Polar residues" evidence="2">
    <location>
        <begin position="371"/>
        <end position="385"/>
    </location>
</feature>
<dbReference type="PANTHER" id="PTHR38407:SF1">
    <property type="entry name" value="PROTEIN IVY1"/>
    <property type="match status" value="1"/>
</dbReference>
<dbReference type="InParanoid" id="Q6BX75"/>
<dbReference type="KEGG" id="dha:DEHA2B05368g"/>
<feature type="compositionally biased region" description="Polar residues" evidence="2">
    <location>
        <begin position="396"/>
        <end position="406"/>
    </location>
</feature>
<dbReference type="OMA" id="ALENMAH"/>
<reference evidence="3 4" key="1">
    <citation type="journal article" date="2004" name="Nature">
        <title>Genome evolution in yeasts.</title>
        <authorList>
            <consortium name="Genolevures"/>
            <person name="Dujon B."/>
            <person name="Sherman D."/>
            <person name="Fischer G."/>
            <person name="Durrens P."/>
            <person name="Casaregola S."/>
            <person name="Lafontaine I."/>
            <person name="de Montigny J."/>
            <person name="Marck C."/>
            <person name="Neuveglise C."/>
            <person name="Talla E."/>
            <person name="Goffard N."/>
            <person name="Frangeul L."/>
            <person name="Aigle M."/>
            <person name="Anthouard V."/>
            <person name="Babour A."/>
            <person name="Barbe V."/>
            <person name="Barnay S."/>
            <person name="Blanchin S."/>
            <person name="Beckerich J.M."/>
            <person name="Beyne E."/>
            <person name="Bleykasten C."/>
            <person name="Boisrame A."/>
            <person name="Boyer J."/>
            <person name="Cattolico L."/>
            <person name="Confanioleri F."/>
            <person name="de Daruvar A."/>
            <person name="Despons L."/>
            <person name="Fabre E."/>
            <person name="Fairhead C."/>
            <person name="Ferry-Dumazet H."/>
            <person name="Groppi A."/>
            <person name="Hantraye F."/>
            <person name="Hennequin C."/>
            <person name="Jauniaux N."/>
            <person name="Joyet P."/>
            <person name="Kachouri R."/>
            <person name="Kerrest A."/>
            <person name="Koszul R."/>
            <person name="Lemaire M."/>
            <person name="Lesur I."/>
            <person name="Ma L."/>
            <person name="Muller H."/>
            <person name="Nicaud J.M."/>
            <person name="Nikolski M."/>
            <person name="Oztas S."/>
            <person name="Ozier-Kalogeropoulos O."/>
            <person name="Pellenz S."/>
            <person name="Potier S."/>
            <person name="Richard G.F."/>
            <person name="Straub M.L."/>
            <person name="Suleau A."/>
            <person name="Swennene D."/>
            <person name="Tekaia F."/>
            <person name="Wesolowski-Louvel M."/>
            <person name="Westhof E."/>
            <person name="Wirth B."/>
            <person name="Zeniou-Meyer M."/>
            <person name="Zivanovic I."/>
            <person name="Bolotin-Fukuhara M."/>
            <person name="Thierry A."/>
            <person name="Bouchier C."/>
            <person name="Caudron B."/>
            <person name="Scarpelli C."/>
            <person name="Gaillardin C."/>
            <person name="Weissenbach J."/>
            <person name="Wincker P."/>
            <person name="Souciet J.L."/>
        </authorList>
    </citation>
    <scope>NUCLEOTIDE SEQUENCE [LARGE SCALE GENOMIC DNA]</scope>
    <source>
        <strain evidence="4">ATCC 36239 / CBS 767 / BCRC 21394 / JCM 1990 / NBRC 0083 / IGC 2968</strain>
    </source>
</reference>
<dbReference type="VEuPathDB" id="FungiDB:DEHA2B05368g"/>
<dbReference type="Gene3D" id="1.20.1270.60">
    <property type="entry name" value="Arfaptin homology (AH) domain/BAR domain"/>
    <property type="match status" value="1"/>
</dbReference>
<evidence type="ECO:0000256" key="2">
    <source>
        <dbReference type="SAM" id="MobiDB-lite"/>
    </source>
</evidence>
<dbReference type="FunCoup" id="Q6BX75">
    <property type="interactions" value="42"/>
</dbReference>
<protein>
    <submittedName>
        <fullName evidence="3">DEHA2B05368p</fullName>
    </submittedName>
</protein>
<feature type="coiled-coil region" evidence="1">
    <location>
        <begin position="183"/>
        <end position="217"/>
    </location>
</feature>
<dbReference type="OrthoDB" id="5594612at2759"/>
<evidence type="ECO:0000313" key="3">
    <source>
        <dbReference type="EMBL" id="CAG85189.2"/>
    </source>
</evidence>
<feature type="compositionally biased region" description="Basic and acidic residues" evidence="2">
    <location>
        <begin position="386"/>
        <end position="395"/>
    </location>
</feature>
<dbReference type="eggNOG" id="ENOG502QTA6">
    <property type="taxonomic scope" value="Eukaryota"/>
</dbReference>